<feature type="non-terminal residue" evidence="2">
    <location>
        <position position="214"/>
    </location>
</feature>
<feature type="coiled-coil region" evidence="1">
    <location>
        <begin position="20"/>
        <end position="109"/>
    </location>
</feature>
<evidence type="ECO:0000313" key="2">
    <source>
        <dbReference type="EMBL" id="GAH33726.1"/>
    </source>
</evidence>
<comment type="caution">
    <text evidence="2">The sequence shown here is derived from an EMBL/GenBank/DDBJ whole genome shotgun (WGS) entry which is preliminary data.</text>
</comment>
<proteinExistence type="predicted"/>
<dbReference type="AlphaFoldDB" id="X1EK59"/>
<protein>
    <submittedName>
        <fullName evidence="2">Uncharacterized protein</fullName>
    </submittedName>
</protein>
<evidence type="ECO:0000256" key="1">
    <source>
        <dbReference type="SAM" id="Coils"/>
    </source>
</evidence>
<reference evidence="2" key="1">
    <citation type="journal article" date="2014" name="Front. Microbiol.">
        <title>High frequency of phylogenetically diverse reductive dehalogenase-homologous genes in deep subseafloor sedimentary metagenomes.</title>
        <authorList>
            <person name="Kawai M."/>
            <person name="Futagami T."/>
            <person name="Toyoda A."/>
            <person name="Takaki Y."/>
            <person name="Nishi S."/>
            <person name="Hori S."/>
            <person name="Arai W."/>
            <person name="Tsubouchi T."/>
            <person name="Morono Y."/>
            <person name="Uchiyama I."/>
            <person name="Ito T."/>
            <person name="Fujiyama A."/>
            <person name="Inagaki F."/>
            <person name="Takami H."/>
        </authorList>
    </citation>
    <scope>NUCLEOTIDE SEQUENCE</scope>
    <source>
        <strain evidence="2">Expedition CK06-06</strain>
    </source>
</reference>
<keyword evidence="1" id="KW-0175">Coiled coil</keyword>
<sequence length="214" mass="24670">MKDDQIKTIIDSMNLKEQHIDTLNKSLEIKNQNIKTLEKSFKLKEEELKELSSSTVKKNLLEEKDEEIEECQKKLTILTGELEKAEEDLDALEAENDKLRNNLASVPDEAIIDSTFREIPKAVILKKMRAILGNAVHNVTIAVLDINDLQDLHLYEVRAHVNVKIMCNIDPSLEDDAELLEELESLDNITIRLYEDRDRFLIDRDGEELLFSIV</sequence>
<accession>X1EK59</accession>
<name>X1EK59_9ZZZZ</name>
<dbReference type="SUPFAM" id="SSF57997">
    <property type="entry name" value="Tropomyosin"/>
    <property type="match status" value="1"/>
</dbReference>
<gene>
    <name evidence="2" type="ORF">S03H2_23933</name>
</gene>
<organism evidence="2">
    <name type="scientific">marine sediment metagenome</name>
    <dbReference type="NCBI Taxonomy" id="412755"/>
    <lineage>
        <taxon>unclassified sequences</taxon>
        <taxon>metagenomes</taxon>
        <taxon>ecological metagenomes</taxon>
    </lineage>
</organism>
<dbReference type="EMBL" id="BARU01013169">
    <property type="protein sequence ID" value="GAH33726.1"/>
    <property type="molecule type" value="Genomic_DNA"/>
</dbReference>